<dbReference type="AlphaFoldDB" id="W0HRV6"/>
<feature type="transmembrane region" description="Helical" evidence="1">
    <location>
        <begin position="52"/>
        <end position="70"/>
    </location>
</feature>
<dbReference type="KEGG" id="sod:Sant_1493"/>
<gene>
    <name evidence="2" type="ORF">Sant_1493</name>
</gene>
<organism evidence="2 3">
    <name type="scientific">Sodalis praecaptivus</name>
    <dbReference type="NCBI Taxonomy" id="1239307"/>
    <lineage>
        <taxon>Bacteria</taxon>
        <taxon>Pseudomonadati</taxon>
        <taxon>Pseudomonadota</taxon>
        <taxon>Gammaproteobacteria</taxon>
        <taxon>Enterobacterales</taxon>
        <taxon>Bruguierivoracaceae</taxon>
        <taxon>Sodalis</taxon>
    </lineage>
</organism>
<dbReference type="HOGENOM" id="CLU_1446762_0_0_6"/>
<accession>W0HRV6</accession>
<evidence type="ECO:0000313" key="2">
    <source>
        <dbReference type="EMBL" id="AHF76551.1"/>
    </source>
</evidence>
<proteinExistence type="predicted"/>
<protein>
    <submittedName>
        <fullName evidence="2">Uncharacterized protein</fullName>
    </submittedName>
</protein>
<name>W0HRV6_9GAMM</name>
<keyword evidence="3" id="KW-1185">Reference proteome</keyword>
<evidence type="ECO:0000313" key="3">
    <source>
        <dbReference type="Proteomes" id="UP000019028"/>
    </source>
</evidence>
<keyword evidence="1" id="KW-0472">Membrane</keyword>
<sequence>MNLITIFCIDDRGKWKFLSLTGFLPVKKGVSGGLGSRRISSLMTVYKYDPGIILRPVVLIFLLVVLLYWLGKLPGTFSPAEKKGGGVCDTAEALPTAPHRALDHGAAATGAMLSAADPIYSPIPNASQGNGQATGWPRAKFTLVSVCCQKLYCRIKQKKIIFFSHMKKILKREIRQLLKSTRPIKEN</sequence>
<reference evidence="2 3" key="1">
    <citation type="journal article" date="2014" name="Genome Biol. Evol.">
        <title>Genome degeneration and adaptation in a nascent stage of symbiosis.</title>
        <authorList>
            <person name="Oakeson K.F."/>
            <person name="Gil R."/>
            <person name="Clayton A.L."/>
            <person name="Dunn D.M."/>
            <person name="von Niederhausern A.C."/>
            <person name="Hamil C."/>
            <person name="Aoyagi A."/>
            <person name="Duval B."/>
            <person name="Baca A."/>
            <person name="Silva F.J."/>
            <person name="Vallier A."/>
            <person name="Jackson D.G."/>
            <person name="Latorre A."/>
            <person name="Weiss R.B."/>
            <person name="Heddi A."/>
            <person name="Moya A."/>
            <person name="Dale C."/>
        </authorList>
    </citation>
    <scope>NUCLEOTIDE SEQUENCE [LARGE SCALE GENOMIC DNA]</scope>
    <source>
        <strain evidence="2 3">HS1</strain>
    </source>
</reference>
<keyword evidence="1" id="KW-0812">Transmembrane</keyword>
<dbReference type="Proteomes" id="UP000019028">
    <property type="component" value="Chromosome"/>
</dbReference>
<dbReference type="RefSeq" id="WP_025421685.1">
    <property type="nucleotide sequence ID" value="NZ_CP006569.1"/>
</dbReference>
<evidence type="ECO:0000256" key="1">
    <source>
        <dbReference type="SAM" id="Phobius"/>
    </source>
</evidence>
<dbReference type="EMBL" id="CP006569">
    <property type="protein sequence ID" value="AHF76551.1"/>
    <property type="molecule type" value="Genomic_DNA"/>
</dbReference>
<keyword evidence="1" id="KW-1133">Transmembrane helix</keyword>
<dbReference type="OrthoDB" id="9938711at2"/>